<evidence type="ECO:0000313" key="1">
    <source>
        <dbReference type="EMBL" id="KRY05779.1"/>
    </source>
</evidence>
<feature type="non-terminal residue" evidence="1">
    <location>
        <position position="1"/>
    </location>
</feature>
<proteinExistence type="predicted"/>
<dbReference type="AlphaFoldDB" id="A0A0V0Z0H5"/>
<organism evidence="1 2">
    <name type="scientific">Trichinella spiralis</name>
    <name type="common">Trichina worm</name>
    <dbReference type="NCBI Taxonomy" id="6334"/>
    <lineage>
        <taxon>Eukaryota</taxon>
        <taxon>Metazoa</taxon>
        <taxon>Ecdysozoa</taxon>
        <taxon>Nematoda</taxon>
        <taxon>Enoplea</taxon>
        <taxon>Dorylaimia</taxon>
        <taxon>Trichinellida</taxon>
        <taxon>Trichinellidae</taxon>
        <taxon>Trichinella</taxon>
    </lineage>
</organism>
<evidence type="ECO:0000313" key="2">
    <source>
        <dbReference type="Proteomes" id="UP000054776"/>
    </source>
</evidence>
<dbReference type="EMBL" id="JYDH01003458">
    <property type="protein sequence ID" value="KRY05779.1"/>
    <property type="molecule type" value="Genomic_DNA"/>
</dbReference>
<sequence length="40" mass="4882">LLDVAPNEFVCIWGDVGIRIHFDVMKPRYRRRSRDFVLYK</sequence>
<keyword evidence="2" id="KW-1185">Reference proteome</keyword>
<dbReference type="Proteomes" id="UP000054776">
    <property type="component" value="Unassembled WGS sequence"/>
</dbReference>
<gene>
    <name evidence="1" type="ORF">T01_9065</name>
</gene>
<feature type="non-terminal residue" evidence="1">
    <location>
        <position position="40"/>
    </location>
</feature>
<dbReference type="OrthoDB" id="10435907at2759"/>
<dbReference type="InParanoid" id="A0A0V0Z0H5"/>
<comment type="caution">
    <text evidence="1">The sequence shown here is derived from an EMBL/GenBank/DDBJ whole genome shotgun (WGS) entry which is preliminary data.</text>
</comment>
<accession>A0A0V0Z0H5</accession>
<protein>
    <submittedName>
        <fullName evidence="1">Uncharacterized protein</fullName>
    </submittedName>
</protein>
<reference evidence="1 2" key="1">
    <citation type="submission" date="2015-01" db="EMBL/GenBank/DDBJ databases">
        <title>Evolution of Trichinella species and genotypes.</title>
        <authorList>
            <person name="Korhonen P.K."/>
            <person name="Edoardo P."/>
            <person name="Giuseppe L.R."/>
            <person name="Gasser R.B."/>
        </authorList>
    </citation>
    <scope>NUCLEOTIDE SEQUENCE [LARGE SCALE GENOMIC DNA]</scope>
    <source>
        <strain evidence="1">ISS3</strain>
    </source>
</reference>
<name>A0A0V0Z0H5_TRISP</name>